<keyword evidence="4 7" id="KW-0812">Transmembrane</keyword>
<dbReference type="InterPro" id="IPR000515">
    <property type="entry name" value="MetI-like"/>
</dbReference>
<feature type="transmembrane region" description="Helical" evidence="7">
    <location>
        <begin position="102"/>
        <end position="122"/>
    </location>
</feature>
<dbReference type="InterPro" id="IPR051393">
    <property type="entry name" value="ABC_transporter_permease"/>
</dbReference>
<gene>
    <name evidence="9" type="ORF">EHS13_06265</name>
</gene>
<keyword evidence="2 7" id="KW-0813">Transport</keyword>
<dbReference type="PROSITE" id="PS50928">
    <property type="entry name" value="ABC_TM1"/>
    <property type="match status" value="1"/>
</dbReference>
<dbReference type="PANTHER" id="PTHR30193:SF37">
    <property type="entry name" value="INNER MEMBRANE ABC TRANSPORTER PERMEASE PROTEIN YCJO"/>
    <property type="match status" value="1"/>
</dbReference>
<reference evidence="10" key="1">
    <citation type="submission" date="2018-11" db="EMBL/GenBank/DDBJ databases">
        <title>Complete genome sequence of Paenibacillus sp. ML311-T8.</title>
        <authorList>
            <person name="Nam Y.-D."/>
            <person name="Kang J."/>
            <person name="Chung W.-H."/>
            <person name="Park Y.S."/>
        </authorList>
    </citation>
    <scope>NUCLEOTIDE SEQUENCE [LARGE SCALE GENOMIC DNA]</scope>
    <source>
        <strain evidence="10">ML311-T8</strain>
    </source>
</reference>
<evidence type="ECO:0000256" key="4">
    <source>
        <dbReference type="ARBA" id="ARBA00022692"/>
    </source>
</evidence>
<dbReference type="Pfam" id="PF00528">
    <property type="entry name" value="BPD_transp_1"/>
    <property type="match status" value="1"/>
</dbReference>
<dbReference type="PANTHER" id="PTHR30193">
    <property type="entry name" value="ABC TRANSPORTER PERMEASE PROTEIN"/>
    <property type="match status" value="1"/>
</dbReference>
<dbReference type="KEGG" id="ppsc:EHS13_06265"/>
<feature type="transmembrane region" description="Helical" evidence="7">
    <location>
        <begin position="9"/>
        <end position="32"/>
    </location>
</feature>
<comment type="subcellular location">
    <subcellularLocation>
        <location evidence="1 7">Cell membrane</location>
        <topology evidence="1 7">Multi-pass membrane protein</topology>
    </subcellularLocation>
</comment>
<protein>
    <submittedName>
        <fullName evidence="9">Sugar ABC transporter permease</fullName>
    </submittedName>
</protein>
<evidence type="ECO:0000256" key="1">
    <source>
        <dbReference type="ARBA" id="ARBA00004651"/>
    </source>
</evidence>
<evidence type="ECO:0000256" key="7">
    <source>
        <dbReference type="RuleBase" id="RU363032"/>
    </source>
</evidence>
<dbReference type="GO" id="GO:0005886">
    <property type="term" value="C:plasma membrane"/>
    <property type="evidence" value="ECO:0007669"/>
    <property type="project" value="UniProtKB-SubCell"/>
</dbReference>
<dbReference type="GO" id="GO:0055085">
    <property type="term" value="P:transmembrane transport"/>
    <property type="evidence" value="ECO:0007669"/>
    <property type="project" value="InterPro"/>
</dbReference>
<name>A0A6B8RGH0_9BACL</name>
<evidence type="ECO:0000256" key="3">
    <source>
        <dbReference type="ARBA" id="ARBA00022475"/>
    </source>
</evidence>
<keyword evidence="6 7" id="KW-0472">Membrane</keyword>
<dbReference type="Gene3D" id="1.10.3720.10">
    <property type="entry name" value="MetI-like"/>
    <property type="match status" value="1"/>
</dbReference>
<dbReference type="InterPro" id="IPR035906">
    <property type="entry name" value="MetI-like_sf"/>
</dbReference>
<keyword evidence="3" id="KW-1003">Cell membrane</keyword>
<evidence type="ECO:0000256" key="5">
    <source>
        <dbReference type="ARBA" id="ARBA00022989"/>
    </source>
</evidence>
<dbReference type="Proteomes" id="UP000426246">
    <property type="component" value="Chromosome"/>
</dbReference>
<evidence type="ECO:0000256" key="6">
    <source>
        <dbReference type="ARBA" id="ARBA00023136"/>
    </source>
</evidence>
<accession>A0A6B8RGH0</accession>
<keyword evidence="5 7" id="KW-1133">Transmembrane helix</keyword>
<keyword evidence="10" id="KW-1185">Reference proteome</keyword>
<dbReference type="AlphaFoldDB" id="A0A6B8RGH0"/>
<feature type="transmembrane region" description="Helical" evidence="7">
    <location>
        <begin position="69"/>
        <end position="90"/>
    </location>
</feature>
<organism evidence="9 10">
    <name type="scientific">Paenibacillus psychroresistens</name>
    <dbReference type="NCBI Taxonomy" id="1778678"/>
    <lineage>
        <taxon>Bacteria</taxon>
        <taxon>Bacillati</taxon>
        <taxon>Bacillota</taxon>
        <taxon>Bacilli</taxon>
        <taxon>Bacillales</taxon>
        <taxon>Paenibacillaceae</taxon>
        <taxon>Paenibacillus</taxon>
    </lineage>
</organism>
<feature type="domain" description="ABC transmembrane type-1" evidence="8">
    <location>
        <begin position="65"/>
        <end position="279"/>
    </location>
</feature>
<evidence type="ECO:0000313" key="9">
    <source>
        <dbReference type="EMBL" id="QGQ94518.1"/>
    </source>
</evidence>
<evidence type="ECO:0000259" key="8">
    <source>
        <dbReference type="PROSITE" id="PS50928"/>
    </source>
</evidence>
<evidence type="ECO:0000256" key="2">
    <source>
        <dbReference type="ARBA" id="ARBA00022448"/>
    </source>
</evidence>
<evidence type="ECO:0000313" key="10">
    <source>
        <dbReference type="Proteomes" id="UP000426246"/>
    </source>
</evidence>
<sequence length="290" mass="32830">MRKLWVQVLFILPAFLIFSIFIVIPIISSVYYSLTDWNGLDPVINFVGMKNYHTLINDSEVWIALKNTVVFAVLVTIFQNVISLLLALLVDGSQWYYRYLRVVYLIPALLSALAIGYIWSYLYNPVFGIINTFLENIGLGQLAQDWLGDPKWSMYSIVFTNLWQWAGISMIIYMAGLQAISADLYEAANIDGAGKWQTFEKITFPLIAPAFTINIMISIIGSFKVFDIIYVMTKGGPGTATESLAILLYKKAFNFNEMGYGTSIAVVMFLIILIISIFQLSILRKREVEA</sequence>
<proteinExistence type="inferred from homology"/>
<feature type="transmembrane region" description="Helical" evidence="7">
    <location>
        <begin position="162"/>
        <end position="185"/>
    </location>
</feature>
<dbReference type="EMBL" id="CP034235">
    <property type="protein sequence ID" value="QGQ94518.1"/>
    <property type="molecule type" value="Genomic_DNA"/>
</dbReference>
<feature type="transmembrane region" description="Helical" evidence="7">
    <location>
        <begin position="206"/>
        <end position="226"/>
    </location>
</feature>
<dbReference type="OrthoDB" id="5174895at2"/>
<dbReference type="SUPFAM" id="SSF161098">
    <property type="entry name" value="MetI-like"/>
    <property type="match status" value="1"/>
</dbReference>
<dbReference type="RefSeq" id="WP_155699525.1">
    <property type="nucleotide sequence ID" value="NZ_CP034235.1"/>
</dbReference>
<dbReference type="CDD" id="cd06261">
    <property type="entry name" value="TM_PBP2"/>
    <property type="match status" value="1"/>
</dbReference>
<comment type="similarity">
    <text evidence="7">Belongs to the binding-protein-dependent transport system permease family.</text>
</comment>
<feature type="transmembrane region" description="Helical" evidence="7">
    <location>
        <begin position="258"/>
        <end position="278"/>
    </location>
</feature>